<keyword evidence="4 8" id="KW-0210">Decarboxylase</keyword>
<comment type="catalytic activity">
    <reaction evidence="8">
        <text>oxaloacetate + GTP = phosphoenolpyruvate + GDP + CO2</text>
        <dbReference type="Rhea" id="RHEA:10388"/>
        <dbReference type="ChEBI" id="CHEBI:16452"/>
        <dbReference type="ChEBI" id="CHEBI:16526"/>
        <dbReference type="ChEBI" id="CHEBI:37565"/>
        <dbReference type="ChEBI" id="CHEBI:58189"/>
        <dbReference type="ChEBI" id="CHEBI:58702"/>
        <dbReference type="EC" id="4.1.1.32"/>
    </reaction>
</comment>
<feature type="binding site" evidence="8">
    <location>
        <position position="263"/>
    </location>
    <ligand>
        <name>Mn(2+)</name>
        <dbReference type="ChEBI" id="CHEBI:29035"/>
    </ligand>
</feature>
<evidence type="ECO:0000313" key="11">
    <source>
        <dbReference type="EMBL" id="QNO56878.1"/>
    </source>
</evidence>
<evidence type="ECO:0000259" key="9">
    <source>
        <dbReference type="Pfam" id="PF00821"/>
    </source>
</evidence>
<comment type="caution">
    <text evidence="8">Lacks conserved residue(s) required for the propagation of feature annotation.</text>
</comment>
<comment type="similarity">
    <text evidence="1 8">Belongs to the phosphoenolpyruvate carboxykinase [GTP] family.</text>
</comment>
<dbReference type="PANTHER" id="PTHR11561:SF0">
    <property type="entry name" value="PHOSPHOENOLPYRUVATE CARBOXYKINASE [GTP]-RELATED"/>
    <property type="match status" value="1"/>
</dbReference>
<evidence type="ECO:0000259" key="10">
    <source>
        <dbReference type="Pfam" id="PF17297"/>
    </source>
</evidence>
<dbReference type="GO" id="GO:0006094">
    <property type="term" value="P:gluconeogenesis"/>
    <property type="evidence" value="ECO:0007669"/>
    <property type="project" value="UniProtKB-UniRule"/>
</dbReference>
<dbReference type="Gene3D" id="3.40.449.10">
    <property type="entry name" value="Phosphoenolpyruvate Carboxykinase, domain 1"/>
    <property type="match status" value="1"/>
</dbReference>
<dbReference type="GO" id="GO:0030145">
    <property type="term" value="F:manganese ion binding"/>
    <property type="evidence" value="ECO:0007669"/>
    <property type="project" value="UniProtKB-UniRule"/>
</dbReference>
<feature type="binding site" evidence="8">
    <location>
        <position position="304"/>
    </location>
    <ligand>
        <name>Mn(2+)</name>
        <dbReference type="ChEBI" id="CHEBI:29035"/>
    </ligand>
</feature>
<evidence type="ECO:0000256" key="8">
    <source>
        <dbReference type="HAMAP-Rule" id="MF_00452"/>
    </source>
</evidence>
<feature type="binding site" evidence="8">
    <location>
        <position position="433"/>
    </location>
    <ligand>
        <name>GTP</name>
        <dbReference type="ChEBI" id="CHEBI:37565"/>
    </ligand>
</feature>
<dbReference type="InterPro" id="IPR035078">
    <property type="entry name" value="PEP_carboxykinase_GTP_N"/>
</dbReference>
<dbReference type="Pfam" id="PF00821">
    <property type="entry name" value="PEPCK_GTP"/>
    <property type="match status" value="1"/>
</dbReference>
<dbReference type="GO" id="GO:0046327">
    <property type="term" value="P:glycerol biosynthetic process from pyruvate"/>
    <property type="evidence" value="ECO:0007669"/>
    <property type="project" value="TreeGrafter"/>
</dbReference>
<sequence length="640" mass="72299">MKTKEEKRSGKVEDERTIGLLKARLGEENYQKLIKIDNPELHQFVAKYIELCNPDKIFVCSDLPEDVLYIRRGAIRAGEEEELAIEGHTVHFDGYYDQARDKANSKFLLPPGVELGPNINAMDREEGLKEIHTIMEDIMRGHQLYVRFFCLGPLNSQFAIPAVQLTDSGYVAHSEDLLYRQGYAEFVRLGRSARFLKFVHSAGELDARKTSKNIDKRRVYIDLEDETVYSMNTQYGGNTIGLKKLAMRPAITRASKEGWLTEHMFIMGVHGPSGRVTYFTGAFPSLCGKTSTAMLPGETIVGDDIAYLRNIDGVIHAVNPENGIFGIIQGVNSVDDPQIWNALHSPGEVIFSNVLVTEEKGVHWIGKDEEEPERGFHHSGEWTPGKRDEDDNLISLSHPNARFTLDMRLLENVDPELNNPAGVLVGGIIYGGRDTDTKVPVEESFDWVQGVITMGAALESETTAATLGKEGVRKINPMSNLDFLSTPIGRYIECHLDFGAKLNNPPPIFSVNYFLSDAEGNFTNDKTDKAVWLKWIELRSHHEVEAIKTPTGFIPRYEDLKMLFQEVLKNDYSEEDYIKQFSVRVAENLAKIERVKEFYNTKVYDTPQIVFEVLEEQRQRLIQAGEKYGGDISPLKLKLS</sequence>
<dbReference type="SUPFAM" id="SSF68923">
    <property type="entry name" value="PEP carboxykinase N-terminal domain"/>
    <property type="match status" value="1"/>
</dbReference>
<feature type="binding site" evidence="8">
    <location>
        <position position="100"/>
    </location>
    <ligand>
        <name>substrate</name>
    </ligand>
</feature>
<keyword evidence="2 8" id="KW-0479">Metal-binding</keyword>
<dbReference type="UniPathway" id="UPA00138"/>
<dbReference type="GO" id="GO:0004613">
    <property type="term" value="F:phosphoenolpyruvate carboxykinase (GTP) activity"/>
    <property type="evidence" value="ECO:0007669"/>
    <property type="project" value="UniProtKB-UniRule"/>
</dbReference>
<feature type="binding site" evidence="8">
    <location>
        <begin position="235"/>
        <end position="237"/>
    </location>
    <ligand>
        <name>substrate</name>
    </ligand>
</feature>
<reference evidence="11" key="1">
    <citation type="submission" date="2020-06" db="EMBL/GenBank/DDBJ databases">
        <title>Unique genomic features of the anaerobic methanotrophic archaea.</title>
        <authorList>
            <person name="Chadwick G.L."/>
            <person name="Skennerton C.T."/>
            <person name="Laso-Perez R."/>
            <person name="Leu A.O."/>
            <person name="Speth D.R."/>
            <person name="Yu H."/>
            <person name="Morgan-Lang C."/>
            <person name="Hatzenpichler R."/>
            <person name="Goudeau D."/>
            <person name="Malmstrom R."/>
            <person name="Brazelton W.J."/>
            <person name="Woyke T."/>
            <person name="Hallam S.J."/>
            <person name="Tyson G.W."/>
            <person name="Wegener G."/>
            <person name="Boetius A."/>
            <person name="Orphan V."/>
        </authorList>
    </citation>
    <scope>NUCLEOTIDE SEQUENCE</scope>
</reference>
<dbReference type="NCBIfam" id="NF003253">
    <property type="entry name" value="PRK04210.1"/>
    <property type="match status" value="1"/>
</dbReference>
<comment type="function">
    <text evidence="8">Catalyzes the conversion of oxaloacetate (OAA) to phosphoenolpyruvate (PEP), the rate-limiting step in the metabolic pathway that produces glucose from lactate and other precursors derived from the citric acid cycle.</text>
</comment>
<dbReference type="GO" id="GO:0006107">
    <property type="term" value="P:oxaloacetate metabolic process"/>
    <property type="evidence" value="ECO:0007669"/>
    <property type="project" value="TreeGrafter"/>
</dbReference>
<dbReference type="InterPro" id="IPR013035">
    <property type="entry name" value="PEP_carboxykinase_C"/>
</dbReference>
<name>A0A7G9Z9E4_9EURY</name>
<dbReference type="InterPro" id="IPR008209">
    <property type="entry name" value="PEP_carboxykinase_GTP"/>
</dbReference>
<feature type="binding site" evidence="8">
    <location>
        <begin position="400"/>
        <end position="402"/>
    </location>
    <ligand>
        <name>substrate</name>
    </ligand>
</feature>
<keyword evidence="3 8" id="KW-0547">Nucleotide-binding</keyword>
<dbReference type="GO" id="GO:0005525">
    <property type="term" value="F:GTP binding"/>
    <property type="evidence" value="ECO:0007669"/>
    <property type="project" value="UniProtKB-UniRule"/>
</dbReference>
<feature type="domain" description="Phosphoenolpyruvate carboxykinase GTP-utilising N-terminal" evidence="10">
    <location>
        <begin position="43"/>
        <end position="254"/>
    </location>
</feature>
<protein>
    <recommendedName>
        <fullName evidence="8">Phosphoenolpyruvate carboxykinase [GTP]</fullName>
        <shortName evidence="8">PEP carboxykinase</shortName>
        <shortName evidence="8">PEPCK</shortName>
        <ecNumber evidence="8">4.1.1.32</ecNumber>
    </recommendedName>
    <alternativeName>
        <fullName evidence="8">GTP-dependent phosphoenolpyruvate carboxykinase</fullName>
        <shortName evidence="8">GTP-PEPCK</shortName>
    </alternativeName>
</protein>
<feature type="binding site" evidence="8">
    <location>
        <position position="244"/>
    </location>
    <ligand>
        <name>Mn(2+)</name>
        <dbReference type="ChEBI" id="CHEBI:29035"/>
    </ligand>
</feature>
<keyword evidence="8" id="KW-0312">Gluconeogenesis</keyword>
<gene>
    <name evidence="8 11" type="primary">pckG</name>
    <name evidence="11" type="ORF">KGHFPOIM_00020</name>
</gene>
<feature type="binding site" evidence="8">
    <location>
        <position position="402"/>
    </location>
    <ligand>
        <name>GTP</name>
        <dbReference type="ChEBI" id="CHEBI:37565"/>
    </ligand>
</feature>
<accession>A0A7G9Z9E4</accession>
<dbReference type="GO" id="GO:0005829">
    <property type="term" value="C:cytosol"/>
    <property type="evidence" value="ECO:0007669"/>
    <property type="project" value="TreeGrafter"/>
</dbReference>
<feature type="active site" evidence="8">
    <location>
        <position position="287"/>
    </location>
</feature>
<dbReference type="SUPFAM" id="SSF53795">
    <property type="entry name" value="PEP carboxykinase-like"/>
    <property type="match status" value="1"/>
</dbReference>
<feature type="domain" description="Phosphoenolpyruvate carboxykinase C-terminal P-loop" evidence="9">
    <location>
        <begin position="259"/>
        <end position="620"/>
    </location>
</feature>
<dbReference type="AlphaFoldDB" id="A0A7G9Z9E4"/>
<keyword evidence="11" id="KW-0418">Kinase</keyword>
<dbReference type="HAMAP" id="MF_00452">
    <property type="entry name" value="PEPCK_GTP"/>
    <property type="match status" value="1"/>
</dbReference>
<dbReference type="PANTHER" id="PTHR11561">
    <property type="entry name" value="PHOSPHOENOLPYRUVATE CARBOXYKINASE"/>
    <property type="match status" value="1"/>
</dbReference>
<dbReference type="EMBL" id="MT631671">
    <property type="protein sequence ID" value="QNO56878.1"/>
    <property type="molecule type" value="Genomic_DNA"/>
</dbReference>
<organism evidence="11">
    <name type="scientific">Candidatus Methanophaga sp. ANME-1 ERB7</name>
    <dbReference type="NCBI Taxonomy" id="2759913"/>
    <lineage>
        <taxon>Archaea</taxon>
        <taxon>Methanobacteriati</taxon>
        <taxon>Methanobacteriota</taxon>
        <taxon>Stenosarchaea group</taxon>
        <taxon>Methanomicrobia</taxon>
        <taxon>Candidatus Methanophagales</taxon>
        <taxon>Candidatus Methanophagaceae</taxon>
        <taxon>Candidatus Methanophaga</taxon>
    </lineage>
</organism>
<dbReference type="GO" id="GO:0071333">
    <property type="term" value="P:cellular response to glucose stimulus"/>
    <property type="evidence" value="ECO:0007669"/>
    <property type="project" value="TreeGrafter"/>
</dbReference>
<dbReference type="Pfam" id="PF17297">
    <property type="entry name" value="PEPCK_N"/>
    <property type="match status" value="1"/>
</dbReference>
<feature type="binding site" evidence="8">
    <location>
        <position position="285"/>
    </location>
    <ligand>
        <name>substrate</name>
    </ligand>
</feature>
<keyword evidence="7 8" id="KW-0456">Lyase</keyword>
<keyword evidence="8" id="KW-0963">Cytoplasm</keyword>
<evidence type="ECO:0000256" key="5">
    <source>
        <dbReference type="ARBA" id="ARBA00023134"/>
    </source>
</evidence>
<comment type="cofactor">
    <cofactor evidence="8">
        <name>Mn(2+)</name>
        <dbReference type="ChEBI" id="CHEBI:29035"/>
    </cofactor>
    <text evidence="8">Binds 1 Mn(2+) ion per subunit.</text>
</comment>
<dbReference type="InterPro" id="IPR035077">
    <property type="entry name" value="PEP_carboxykinase_GTP_C"/>
</dbReference>
<evidence type="ECO:0000256" key="3">
    <source>
        <dbReference type="ARBA" id="ARBA00022741"/>
    </source>
</evidence>
<evidence type="ECO:0000256" key="1">
    <source>
        <dbReference type="ARBA" id="ARBA00005796"/>
    </source>
</evidence>
<evidence type="ECO:0000256" key="2">
    <source>
        <dbReference type="ARBA" id="ARBA00022723"/>
    </source>
</evidence>
<keyword evidence="5 8" id="KW-0342">GTP-binding</keyword>
<dbReference type="PIRSF" id="PIRSF001348">
    <property type="entry name" value="PEP_carboxykinase_GTP"/>
    <property type="match status" value="1"/>
</dbReference>
<evidence type="ECO:0000256" key="7">
    <source>
        <dbReference type="ARBA" id="ARBA00023239"/>
    </source>
</evidence>
<keyword evidence="6 8" id="KW-0464">Manganese</keyword>
<dbReference type="GO" id="GO:0033993">
    <property type="term" value="P:response to lipid"/>
    <property type="evidence" value="ECO:0007669"/>
    <property type="project" value="TreeGrafter"/>
</dbReference>
<dbReference type="Gene3D" id="2.170.8.10">
    <property type="entry name" value="Phosphoenolpyruvate Carboxykinase, domain 2"/>
    <property type="match status" value="1"/>
</dbReference>
<keyword evidence="11" id="KW-0670">Pyruvate</keyword>
<proteinExistence type="inferred from homology"/>
<dbReference type="GO" id="GO:0016301">
    <property type="term" value="F:kinase activity"/>
    <property type="evidence" value="ECO:0007669"/>
    <property type="project" value="UniProtKB-KW"/>
</dbReference>
<dbReference type="InterPro" id="IPR008210">
    <property type="entry name" value="PEP_carboxykinase_N"/>
</dbReference>
<dbReference type="Gene3D" id="3.90.228.20">
    <property type="match status" value="2"/>
</dbReference>
<keyword evidence="11" id="KW-0808">Transferase</keyword>
<evidence type="ECO:0000256" key="6">
    <source>
        <dbReference type="ARBA" id="ARBA00023211"/>
    </source>
</evidence>
<comment type="pathway">
    <text evidence="8">Carbohydrate biosynthesis; gluconeogenesis.</text>
</comment>
<dbReference type="GO" id="GO:0019543">
    <property type="term" value="P:propionate catabolic process"/>
    <property type="evidence" value="ECO:0007669"/>
    <property type="project" value="TreeGrafter"/>
</dbReference>
<comment type="subcellular location">
    <subcellularLocation>
        <location evidence="8">Cytoplasm</location>
    </subcellularLocation>
</comment>
<dbReference type="GO" id="GO:0042594">
    <property type="term" value="P:response to starvation"/>
    <property type="evidence" value="ECO:0007669"/>
    <property type="project" value="TreeGrafter"/>
</dbReference>
<evidence type="ECO:0000256" key="4">
    <source>
        <dbReference type="ARBA" id="ARBA00022793"/>
    </source>
</evidence>
<dbReference type="EC" id="4.1.1.32" evidence="8"/>